<keyword evidence="3" id="KW-0325">Glycoprotein</keyword>
<dbReference type="SMART" id="SM00214">
    <property type="entry name" value="VWC"/>
    <property type="match status" value="4"/>
</dbReference>
<dbReference type="InterPro" id="IPR001007">
    <property type="entry name" value="VWF_dom"/>
</dbReference>
<proteinExistence type="predicted"/>
<dbReference type="InterPro" id="IPR003645">
    <property type="entry name" value="Fol_N"/>
</dbReference>
<dbReference type="InterPro" id="IPR050780">
    <property type="entry name" value="Mucin_vWF_Thrombospondin_sf"/>
</dbReference>
<dbReference type="PROSITE" id="PS51233">
    <property type="entry name" value="VWFD"/>
    <property type="match status" value="7"/>
</dbReference>
<feature type="signal peptide" evidence="5">
    <location>
        <begin position="1"/>
        <end position="23"/>
    </location>
</feature>
<evidence type="ECO:0000313" key="8">
    <source>
        <dbReference type="RefSeq" id="XP_060041913.1"/>
    </source>
</evidence>
<feature type="domain" description="VWFD" evidence="6">
    <location>
        <begin position="470"/>
        <end position="650"/>
    </location>
</feature>
<dbReference type="Pfam" id="PF08742">
    <property type="entry name" value="C8"/>
    <property type="match status" value="6"/>
</dbReference>
<dbReference type="SMART" id="SM00215">
    <property type="entry name" value="VWC_out"/>
    <property type="match status" value="4"/>
</dbReference>
<organism evidence="7 8">
    <name type="scientific">Erinaceus europaeus</name>
    <name type="common">Western European hedgehog</name>
    <dbReference type="NCBI Taxonomy" id="9365"/>
    <lineage>
        <taxon>Eukaryota</taxon>
        <taxon>Metazoa</taxon>
        <taxon>Chordata</taxon>
        <taxon>Craniata</taxon>
        <taxon>Vertebrata</taxon>
        <taxon>Euteleostomi</taxon>
        <taxon>Mammalia</taxon>
        <taxon>Eutheria</taxon>
        <taxon>Laurasiatheria</taxon>
        <taxon>Eulipotyphla</taxon>
        <taxon>Erinaceidae</taxon>
        <taxon>Erinaceinae</taxon>
        <taxon>Erinaceus</taxon>
    </lineage>
</organism>
<feature type="domain" description="VWFD" evidence="6">
    <location>
        <begin position="1669"/>
        <end position="1852"/>
    </location>
</feature>
<dbReference type="Pfam" id="PF17517">
    <property type="entry name" value="IgGFc_binding"/>
    <property type="match status" value="1"/>
</dbReference>
<dbReference type="GeneID" id="103127778"/>
<evidence type="ECO:0000313" key="7">
    <source>
        <dbReference type="Proteomes" id="UP001652624"/>
    </source>
</evidence>
<evidence type="ECO:0000256" key="4">
    <source>
        <dbReference type="SAM" id="MobiDB-lite"/>
    </source>
</evidence>
<feature type="domain" description="VWFD" evidence="6">
    <location>
        <begin position="2450"/>
        <end position="2621"/>
    </location>
</feature>
<gene>
    <name evidence="8" type="primary">FCGBP</name>
</gene>
<evidence type="ECO:0000256" key="2">
    <source>
        <dbReference type="ARBA" id="ARBA00023157"/>
    </source>
</evidence>
<dbReference type="SUPFAM" id="SSF57567">
    <property type="entry name" value="Serine protease inhibitors"/>
    <property type="match status" value="6"/>
</dbReference>
<dbReference type="SMART" id="SM00274">
    <property type="entry name" value="FOLN"/>
    <property type="match status" value="5"/>
</dbReference>
<keyword evidence="1" id="KW-0677">Repeat</keyword>
<dbReference type="Pfam" id="PF01826">
    <property type="entry name" value="TIL"/>
    <property type="match status" value="6"/>
</dbReference>
<reference evidence="8" key="2">
    <citation type="submission" date="2025-08" db="UniProtKB">
        <authorList>
            <consortium name="RefSeq"/>
        </authorList>
    </citation>
    <scope>IDENTIFICATION</scope>
</reference>
<feature type="domain" description="VWFD" evidence="6">
    <location>
        <begin position="2068"/>
        <end position="2239"/>
    </location>
</feature>
<feature type="domain" description="VWFD" evidence="6">
    <location>
        <begin position="2829"/>
        <end position="2997"/>
    </location>
</feature>
<dbReference type="PANTHER" id="PTHR11339">
    <property type="entry name" value="EXTRACELLULAR MATRIX GLYCOPROTEIN RELATED"/>
    <property type="match status" value="1"/>
</dbReference>
<dbReference type="Pfam" id="PF00094">
    <property type="entry name" value="VWD"/>
    <property type="match status" value="7"/>
</dbReference>
<dbReference type="InterPro" id="IPR035234">
    <property type="entry name" value="IgGFc-bd_N"/>
</dbReference>
<dbReference type="InterPro" id="IPR014853">
    <property type="entry name" value="VWF/SSPO/ZAN-like_Cys-rich_dom"/>
</dbReference>
<dbReference type="InterPro" id="IPR025615">
    <property type="entry name" value="TILa_dom"/>
</dbReference>
<reference evidence="7" key="1">
    <citation type="submission" date="2025-05" db="UniProtKB">
        <authorList>
            <consortium name="RefSeq"/>
        </authorList>
    </citation>
    <scope>NUCLEOTIDE SEQUENCE [LARGE SCALE GENOMIC DNA]</scope>
</reference>
<feature type="domain" description="VWFD" evidence="6">
    <location>
        <begin position="862"/>
        <end position="1041"/>
    </location>
</feature>
<dbReference type="SUPFAM" id="SSF57603">
    <property type="entry name" value="FnI-like domain"/>
    <property type="match status" value="1"/>
</dbReference>
<dbReference type="InterPro" id="IPR036084">
    <property type="entry name" value="Ser_inhib-like_sf"/>
</dbReference>
<name>A0ABM3WZB5_ERIEU</name>
<dbReference type="SMART" id="SM00216">
    <property type="entry name" value="VWD"/>
    <property type="match status" value="7"/>
</dbReference>
<keyword evidence="2" id="KW-1015">Disulfide bond</keyword>
<dbReference type="RefSeq" id="XP_060041913.1">
    <property type="nucleotide sequence ID" value="XM_060185930.1"/>
</dbReference>
<evidence type="ECO:0000256" key="1">
    <source>
        <dbReference type="ARBA" id="ARBA00022737"/>
    </source>
</evidence>
<evidence type="ECO:0000256" key="3">
    <source>
        <dbReference type="ARBA" id="ARBA00023180"/>
    </source>
</evidence>
<feature type="domain" description="VWFD" evidence="6">
    <location>
        <begin position="1250"/>
        <end position="1429"/>
    </location>
</feature>
<dbReference type="CDD" id="cd19941">
    <property type="entry name" value="TIL"/>
    <property type="match status" value="6"/>
</dbReference>
<accession>A0ABM3WZB5</accession>
<feature type="chain" id="PRO_5046765436" evidence="5">
    <location>
        <begin position="24"/>
        <end position="2997"/>
    </location>
</feature>
<dbReference type="Proteomes" id="UP001652624">
    <property type="component" value="Chromosome 2"/>
</dbReference>
<dbReference type="Pfam" id="PF12714">
    <property type="entry name" value="TILa"/>
    <property type="match status" value="5"/>
</dbReference>
<dbReference type="SMART" id="SM00832">
    <property type="entry name" value="C8"/>
    <property type="match status" value="6"/>
</dbReference>
<dbReference type="InterPro" id="IPR001846">
    <property type="entry name" value="VWF_type-D"/>
</dbReference>
<protein>
    <submittedName>
        <fullName evidence="8">IgGFc-binding protein</fullName>
    </submittedName>
</protein>
<evidence type="ECO:0000256" key="5">
    <source>
        <dbReference type="SAM" id="SignalP"/>
    </source>
</evidence>
<evidence type="ECO:0000259" key="6">
    <source>
        <dbReference type="PROSITE" id="PS51233"/>
    </source>
</evidence>
<dbReference type="InterPro" id="IPR002919">
    <property type="entry name" value="TIL_dom"/>
</dbReference>
<feature type="region of interest" description="Disordered" evidence="4">
    <location>
        <begin position="1398"/>
        <end position="1431"/>
    </location>
</feature>
<dbReference type="Gene3D" id="2.10.25.10">
    <property type="entry name" value="Laminin"/>
    <property type="match status" value="6"/>
</dbReference>
<keyword evidence="5" id="KW-0732">Signal</keyword>
<sequence>MGSLWSWWTIWAGATLLWGVSQEASVNPRNTGGEEFLAAFMQNYQPGYSKASLHLLVTSMSDKAATVSVLSQADDTSQKVTVRPGLSVMVNISSKAEMMGSTTFRHAVVVHSDQRVSVQAVNVKPETAELTLLRPVSALGTEYFVFTPPSVSSQNVKEFAVGAGAAGATVSVQLKGAVTFQGKFYPAGQVLSVTLQPYEVAQVQSNSDLSGSKVISSSPVAVFSGHTCAQKHTSCNHVVEQLLPTSAWGTHYVVATLASQVRFDLAYAVASQTTKLTYNQGGTTGSRGLKEGDVMEFEIRPSRPLYLTADKGIQVLLFGTGASRDDINYDPYLVLVPDVASYCSSYVVKSMPDSRGVALVVVPTKATEQVTLDHQPLRNQLTWTPVPGSEFSFAEVALSSDDKTHVAEASTNFGMLTFGLEEAVGYGTAAACGRTMISEEVATCDDVKCPPGHRCQLTEGKAKCVEVSLVTCRVQGDPHYTTFDGLRYDMMGTCTYTIAEMCGEDENLPAFIVEAKNEHRGSRRVSYVGFVTVRAYSHTVSLARGEVGYARIDNQRSRLPISLEEGKLRVYQSGTRATVELDFGLIVNYDWDCQLTLSLPVKFQDKMCGLCGNYNGDPHDDFLTPDGEQAPNAVEFASSWRLDDGDYLCEDGCESDCPSCTPGQAQHYEGDRLCGMLTLPNGPFAVCHNVLDPQPFLKDCVYDLCVFNGDRSNLCRGLSAYAQACLELGISVGNWREPANCQLSCPANSRYELCGPACPASCNPTAAPSNCSGRPCVEGCVCLPGFVSSGSACVAASTCGCVYGDRLLAPGEAVWDDKKCQRRCTCDAATHQMRCSNTQGCPTGQRCRVQNGLLGCYPDDFGSCQAHGDPHYLTYDGRRLDFMGTCTYLLTGSCGQAVGLPDFRVLVENEHRGSQTVSYTHAVRVETLGVTVAVRREHPGKVLVDGVFQYLPFQAAGGQVQVYRQGSDAVVRTDFGLTVTYDWNARVIVKVPSSYSGALCGLCGNFNGDKSDELALRGGGQADSVLAFGNSWLEETKPGCGATEPGECPNLDSLVTQQLQSKRECGILADPDGPFQECHSILDPEEALRDCVYDRCLMPGQSGVLCDALETYVAACQAAGVTVESWRSEELCPKSCPPNSHYELCAYGCPLSCGDIPVPGGCGSDCHEDCVCDDGFVLSGGSCVPVSSCGCVHQGAYHPPGQTFYPGPNCTSVCHCQEGGMVSCKPSSCGPQEACQPSNGILGCVSVGSVTCQASGDPHYTTFDGRRYDFMGACVYVLAQTCGTRPGLHQFTVLQENEHWNGNSVSVTKAVTVLVANYTLRLQQSQWKVTVNGVDMRLPVVLDGGKIRVSQHGADAVIETDFGLRVAYDLVYYVRVTVPGNYYQQMCGLCGNYDGDPKDDFQMPDGSQAGNPNDFGNSWEEKVPGSPCVPQPPCDPSDENCNPECTPEQQQQYQQEKFCGFLTNPTGPLAACHKLLDPQGPLQDCVFDLCASGGNQSILCSIIHAYVSACQAAGGHVEPWRTESFCSMKCPPNSHYEVCADTCSLGCSALTAPPQCPDGCVEGCQCDPGFLNSGETCVPMQECGCYHNGVYYEPDKTVLIDNCQKQCVCHAGQVLVCTDHSCEPGEVCEPSGGVLSCITKDPCHGVTCRPQETCKDKDGQGVCVPNYEVMCWLWGDPHYHSFDGRDFDFQGTCDYVLATTECPGGNAEGLAPFTITTKNENRGNPAVSYVRRVTVATLNVNVSIHKDEIGKVRVNGVLTALPVTLAGGRLSVTHGASKAVLVTDFGLQVTYDWNWRVEVTLPSSYHDSVCGLCGDMDRDPNNDQAFPNGTLAPSTPTWGGSWRVPDGDPLCWDECQGSCPTCSGDQLEEFGGPGFCGPLAAGTGGPFAACHAVVAPENFFKGCVLDVCLGGGVHNILCQALAAYAAACQAAGVTIKDWRPQAGCEISCPQNSHYELCGPPCPASCPSPAPPTVSVPCEGPCAEGCQCDSGFVWSVDRCVPLDGGCGCWANGTYHEAGSEFWADGTCSQRCRCGPGGGSVVCTPASCGLGEKCGLLPSGQLGCLPISTSECQAWGDPHYITLDGHKYDFQGACEYLLSAPCHAPPQGADNFTVTVANEHRGSQAVSYTRSVSLYIHNHVLTLSTQWPRKLQVDGQLVSLPFQLDSRLQAYLSGKDVVVTVASGLSLSFDGVSTVRLRVPAVYSGSLCGLCGNYNQDKADEVQAVGPDPGRWQVGGAPGCGECVPGPCPPQCTPDQQAQFGGPEACGVISAPDGPLAPCHGILPPSQYFQACLLDTCQAQGHPGALCPAVAAYVAACQDAGVQIGEWRRPDFCPLQCPANSHYKLCGDSCPVSCPSLSAPEGCEPSCREGCVCDAGFVLSGDTCVPLGQCGCLHEGRYYPLGEVFYPGPECGRRCECGPGGQLTCQEGTNCGPYEECRVQDGVQACHPTGCGRCLSNGGIHYITLDGRVYDLHGSCSYVLARVCRPKPGDENFTIVLEKNVAGEPERLLVTVAGQVVVLAQGPQVTVDAELVALPVAVGHVRVTAEGRNMVLQTTKGLRLLFDGDSQILISIPSPFHGRLCGLCGNFNGNWSDDFVLPSGAVAPSVEAFGAAWRTPSSSPGCSEGCGPQGCPVCYAEQTAPYESLQACGRLRDPKGPFATCHNVLSPSEYFRQCVYDLCAHKGDSAFLCHSLTAYTAACQAAGAEVKPWRTDSFCPLHCPAHSHYSICTHSCQGSCAALSGLTGCTTRCFEGCECDDRFLLSNGICIPVQDCGCSHDGRYLPVNSSLLSSDCKERCSCSVSTGLTCQPTSCQSGRVCEVQAGSRDCWVPHGLCSLSMGGKLTTFDGSRNVISSPDVYELSSRCPGLQGVIPWYRVLADVRTCQGKVGAVGHVHIFFQDGLVTVRPNQGVWVNGVQVSLPADVLTSVSISQNPDGSVLVQQKAGVQVQLWPNGLLAVMVSTDHAGMLCGACGNFDGDQKNDSQGEIALESWRAQDFSCHA</sequence>
<keyword evidence="7" id="KW-1185">Reference proteome</keyword>
<dbReference type="PANTHER" id="PTHR11339:SF244">
    <property type="entry name" value="IGGFC-BINDING PROTEIN"/>
    <property type="match status" value="1"/>
</dbReference>